<evidence type="ECO:0000313" key="2">
    <source>
        <dbReference type="Proteomes" id="UP001218218"/>
    </source>
</evidence>
<organism evidence="1 2">
    <name type="scientific">Mycena albidolilacea</name>
    <dbReference type="NCBI Taxonomy" id="1033008"/>
    <lineage>
        <taxon>Eukaryota</taxon>
        <taxon>Fungi</taxon>
        <taxon>Dikarya</taxon>
        <taxon>Basidiomycota</taxon>
        <taxon>Agaricomycotina</taxon>
        <taxon>Agaricomycetes</taxon>
        <taxon>Agaricomycetidae</taxon>
        <taxon>Agaricales</taxon>
        <taxon>Marasmiineae</taxon>
        <taxon>Mycenaceae</taxon>
        <taxon>Mycena</taxon>
    </lineage>
</organism>
<sequence>MKSKTNKVVNVAIYVHAGCTPSPETQQLRSGGAFQPEHIHVRGAHGEEQYLVYWIASLSFHLSDAIHIEAGWLYAATNIPLPLLDVTVSREWDDVFLLEWRDDSLKALRLDGYKIDGSV</sequence>
<reference evidence="1" key="1">
    <citation type="submission" date="2023-03" db="EMBL/GenBank/DDBJ databases">
        <title>Massive genome expansion in bonnet fungi (Mycena s.s.) driven by repeated elements and novel gene families across ecological guilds.</title>
        <authorList>
            <consortium name="Lawrence Berkeley National Laboratory"/>
            <person name="Harder C.B."/>
            <person name="Miyauchi S."/>
            <person name="Viragh M."/>
            <person name="Kuo A."/>
            <person name="Thoen E."/>
            <person name="Andreopoulos B."/>
            <person name="Lu D."/>
            <person name="Skrede I."/>
            <person name="Drula E."/>
            <person name="Henrissat B."/>
            <person name="Morin E."/>
            <person name="Kohler A."/>
            <person name="Barry K."/>
            <person name="LaButti K."/>
            <person name="Morin E."/>
            <person name="Salamov A."/>
            <person name="Lipzen A."/>
            <person name="Mereny Z."/>
            <person name="Hegedus B."/>
            <person name="Baldrian P."/>
            <person name="Stursova M."/>
            <person name="Weitz H."/>
            <person name="Taylor A."/>
            <person name="Grigoriev I.V."/>
            <person name="Nagy L.G."/>
            <person name="Martin F."/>
            <person name="Kauserud H."/>
        </authorList>
    </citation>
    <scope>NUCLEOTIDE SEQUENCE</scope>
    <source>
        <strain evidence="1">CBHHK002</strain>
    </source>
</reference>
<gene>
    <name evidence="1" type="ORF">DFH08DRAFT_819484</name>
</gene>
<accession>A0AAD6ZEN0</accession>
<name>A0AAD6ZEN0_9AGAR</name>
<dbReference type="AlphaFoldDB" id="A0AAD6ZEN0"/>
<proteinExistence type="predicted"/>
<protein>
    <submittedName>
        <fullName evidence="1">Uncharacterized protein</fullName>
    </submittedName>
</protein>
<comment type="caution">
    <text evidence="1">The sequence shown here is derived from an EMBL/GenBank/DDBJ whole genome shotgun (WGS) entry which is preliminary data.</text>
</comment>
<keyword evidence="2" id="KW-1185">Reference proteome</keyword>
<dbReference type="EMBL" id="JARIHO010000055">
    <property type="protein sequence ID" value="KAJ7319051.1"/>
    <property type="molecule type" value="Genomic_DNA"/>
</dbReference>
<dbReference type="Proteomes" id="UP001218218">
    <property type="component" value="Unassembled WGS sequence"/>
</dbReference>
<evidence type="ECO:0000313" key="1">
    <source>
        <dbReference type="EMBL" id="KAJ7319051.1"/>
    </source>
</evidence>